<gene>
    <name evidence="9" type="primary">cobD</name>
    <name evidence="10" type="ORF">E7681_15985</name>
</gene>
<comment type="function">
    <text evidence="9">Converts cobyric acid to cobinamide by the addition of aminopropanol on the F carboxylic group.</text>
</comment>
<dbReference type="GO" id="GO:0005886">
    <property type="term" value="C:plasma membrane"/>
    <property type="evidence" value="ECO:0007669"/>
    <property type="project" value="UniProtKB-SubCell"/>
</dbReference>
<comment type="caution">
    <text evidence="9">Lacks conserved residue(s) required for the propagation of feature annotation.</text>
</comment>
<keyword evidence="8 9" id="KW-0472">Membrane</keyword>
<comment type="caution">
    <text evidence="10">The sequence shown here is derived from an EMBL/GenBank/DDBJ whole genome shotgun (WGS) entry which is preliminary data.</text>
</comment>
<evidence type="ECO:0000256" key="6">
    <source>
        <dbReference type="ARBA" id="ARBA00022692"/>
    </source>
</evidence>
<evidence type="ECO:0000256" key="9">
    <source>
        <dbReference type="HAMAP-Rule" id="MF_00024"/>
    </source>
</evidence>
<evidence type="ECO:0000256" key="1">
    <source>
        <dbReference type="ARBA" id="ARBA00004651"/>
    </source>
</evidence>
<comment type="subcellular location">
    <subcellularLocation>
        <location evidence="1 9">Cell membrane</location>
        <topology evidence="1 9">Multi-pass membrane protein</topology>
    </subcellularLocation>
</comment>
<dbReference type="Proteomes" id="UP000306113">
    <property type="component" value="Unassembled WGS sequence"/>
</dbReference>
<dbReference type="InterPro" id="IPR004485">
    <property type="entry name" value="Cobalamin_biosynth_CobD/CbiB"/>
</dbReference>
<evidence type="ECO:0000256" key="2">
    <source>
        <dbReference type="ARBA" id="ARBA00004953"/>
    </source>
</evidence>
<comment type="similarity">
    <text evidence="3 9">Belongs to the CobD/CbiB family.</text>
</comment>
<sequence length="306" mass="32602">MTLFLAMLLDAAMGEPKWLWSRVPHPAVLMGRLIALADQHLNTGSFRLLRGVATMTALALAALALGALLSCLGPVAEILIAAILLAQKSLVQHVQAVADALRLSVGDGRRAVAMIVGRDTAQMDAPAVSRAAIESAAENLSDGVIAPAFWFLIGGLPGLLLYKITNTADSMIGHRTPRHEQFGWAAARFDDLLNLIPARLTALLIAATHHVLTDWPAIRTEARQHRSPNAGWPEAAMARALNVALSGPRAYHGQMRAYPWVHPSGSRTPGPLQIDAAVAALWRAWGLTLGAAFAIGAAQLLACWVF</sequence>
<proteinExistence type="inferred from homology"/>
<evidence type="ECO:0000256" key="7">
    <source>
        <dbReference type="ARBA" id="ARBA00022989"/>
    </source>
</evidence>
<dbReference type="RefSeq" id="WP_136340265.1">
    <property type="nucleotide sequence ID" value="NZ_SSMD01000009.1"/>
</dbReference>
<evidence type="ECO:0000256" key="3">
    <source>
        <dbReference type="ARBA" id="ARBA00006263"/>
    </source>
</evidence>
<dbReference type="Pfam" id="PF03186">
    <property type="entry name" value="CobD_Cbib"/>
    <property type="match status" value="1"/>
</dbReference>
<comment type="pathway">
    <text evidence="2 9">Cofactor biosynthesis; adenosylcobalamin biosynthesis.</text>
</comment>
<dbReference type="PANTHER" id="PTHR34308:SF1">
    <property type="entry name" value="COBALAMIN BIOSYNTHESIS PROTEIN CBIB"/>
    <property type="match status" value="1"/>
</dbReference>
<dbReference type="AlphaFoldDB" id="A0A4V3UYP9"/>
<dbReference type="HAMAP" id="MF_00024">
    <property type="entry name" value="CobD_CbiB"/>
    <property type="match status" value="1"/>
</dbReference>
<keyword evidence="11" id="KW-1185">Reference proteome</keyword>
<keyword evidence="6 9" id="KW-0812">Transmembrane</keyword>
<name>A0A4V3UYP9_9RHOB</name>
<organism evidence="10 11">
    <name type="scientific">Thalassobius vesicularis</name>
    <dbReference type="NCBI Taxonomy" id="1294297"/>
    <lineage>
        <taxon>Bacteria</taxon>
        <taxon>Pseudomonadati</taxon>
        <taxon>Pseudomonadota</taxon>
        <taxon>Alphaproteobacteria</taxon>
        <taxon>Rhodobacterales</taxon>
        <taxon>Roseobacteraceae</taxon>
        <taxon>Thalassovita</taxon>
    </lineage>
</organism>
<accession>A0A4V3UYP9</accession>
<dbReference type="GO" id="GO:0015420">
    <property type="term" value="F:ABC-type vitamin B12 transporter activity"/>
    <property type="evidence" value="ECO:0007669"/>
    <property type="project" value="UniProtKB-UniRule"/>
</dbReference>
<feature type="transmembrane region" description="Helical" evidence="9">
    <location>
        <begin position="57"/>
        <end position="85"/>
    </location>
</feature>
<evidence type="ECO:0000313" key="11">
    <source>
        <dbReference type="Proteomes" id="UP000306113"/>
    </source>
</evidence>
<evidence type="ECO:0000256" key="5">
    <source>
        <dbReference type="ARBA" id="ARBA00022573"/>
    </source>
</evidence>
<evidence type="ECO:0000313" key="10">
    <source>
        <dbReference type="EMBL" id="THD72019.1"/>
    </source>
</evidence>
<protein>
    <recommendedName>
        <fullName evidence="9">Cobalamin biosynthesis protein CobD</fullName>
    </recommendedName>
</protein>
<dbReference type="GO" id="GO:0009236">
    <property type="term" value="P:cobalamin biosynthetic process"/>
    <property type="evidence" value="ECO:0007669"/>
    <property type="project" value="UniProtKB-UniRule"/>
</dbReference>
<dbReference type="NCBIfam" id="TIGR00380">
    <property type="entry name" value="cobal_cbiB"/>
    <property type="match status" value="1"/>
</dbReference>
<dbReference type="EMBL" id="SSMD01000009">
    <property type="protein sequence ID" value="THD72019.1"/>
    <property type="molecule type" value="Genomic_DNA"/>
</dbReference>
<evidence type="ECO:0000256" key="4">
    <source>
        <dbReference type="ARBA" id="ARBA00022475"/>
    </source>
</evidence>
<dbReference type="UniPathway" id="UPA00148"/>
<keyword evidence="7 9" id="KW-1133">Transmembrane helix</keyword>
<dbReference type="PANTHER" id="PTHR34308">
    <property type="entry name" value="COBALAMIN BIOSYNTHESIS PROTEIN CBIB"/>
    <property type="match status" value="1"/>
</dbReference>
<dbReference type="OrthoDB" id="9811967at2"/>
<keyword evidence="5 9" id="KW-0169">Cobalamin biosynthesis</keyword>
<reference evidence="10 11" key="1">
    <citation type="submission" date="2019-04" db="EMBL/GenBank/DDBJ databases">
        <title>Draft genome sequence of Youngimonas vesicularis.</title>
        <authorList>
            <person name="Hameed A."/>
        </authorList>
    </citation>
    <scope>NUCLEOTIDE SEQUENCE [LARGE SCALE GENOMIC DNA]</scope>
    <source>
        <strain evidence="10 11">CC-AMW-E</strain>
    </source>
</reference>
<keyword evidence="4 9" id="KW-1003">Cell membrane</keyword>
<dbReference type="GO" id="GO:0048472">
    <property type="term" value="F:threonine-phosphate decarboxylase activity"/>
    <property type="evidence" value="ECO:0007669"/>
    <property type="project" value="InterPro"/>
</dbReference>
<evidence type="ECO:0000256" key="8">
    <source>
        <dbReference type="ARBA" id="ARBA00023136"/>
    </source>
</evidence>